<feature type="transmembrane region" description="Helical" evidence="1">
    <location>
        <begin position="59"/>
        <end position="80"/>
    </location>
</feature>
<keyword evidence="1" id="KW-0812">Transmembrane</keyword>
<feature type="transmembrane region" description="Helical" evidence="1">
    <location>
        <begin position="32"/>
        <end position="53"/>
    </location>
</feature>
<dbReference type="Proteomes" id="UP000683925">
    <property type="component" value="Unassembled WGS sequence"/>
</dbReference>
<proteinExistence type="predicted"/>
<keyword evidence="3" id="KW-1185">Reference proteome</keyword>
<dbReference type="EMBL" id="CAJJDP010000028">
    <property type="protein sequence ID" value="CAD8153701.1"/>
    <property type="molecule type" value="Genomic_DNA"/>
</dbReference>
<accession>A0A8S1THT0</accession>
<keyword evidence="1" id="KW-1133">Transmembrane helix</keyword>
<dbReference type="OMA" id="CEGCNIR"/>
<evidence type="ECO:0000313" key="3">
    <source>
        <dbReference type="Proteomes" id="UP000683925"/>
    </source>
</evidence>
<sequence length="486" mass="57611">MKNIKKLILTFQNQKLEQQYQMERTGSIQKPIFIFIIGIFFISNLVVLGFHFLNHSIETWYLNVTFSILSVLLFIIVIILKKIHYLQDALTIANIIVGFLELNVDPATTNKLEYYTYGNTFMQLQAVLYIVSNFSHAVIQAFCHLIIRLALTSILSKRIDYLLVFISIISTFVILVSIYFNEKNSRKCFLLSLKENYWLKNTSFIIDQPFIRLNYIKEQLLFNLIGSHKLEYFPGFDNYYCEGCNVRKLLRIYITDKAITVESQLLQPKLRLPQKFLISYKKQKFLLKICCVDIQTVEYLVILEKINAGIQKEEEIQLQQANCIQFLSSNNKHVHQIFFNWGAQSLLFLNKRIIKKINLQDMMVKLFKVFRMYIFHKISIEFVSQNQNTQIFTFYYQMKIFMMQIFEILSTIQRRNSFQSQIILKRRGCDILIQIINIDLYSFKQQFESNFFLQNLSSLLLNHLDIQDSIQLLFRNYPVKSFAINS</sequence>
<reference evidence="2" key="1">
    <citation type="submission" date="2021-01" db="EMBL/GenBank/DDBJ databases">
        <authorList>
            <consortium name="Genoscope - CEA"/>
            <person name="William W."/>
        </authorList>
    </citation>
    <scope>NUCLEOTIDE SEQUENCE</scope>
</reference>
<feature type="transmembrane region" description="Helical" evidence="1">
    <location>
        <begin position="159"/>
        <end position="180"/>
    </location>
</feature>
<organism evidence="2 3">
    <name type="scientific">Paramecium octaurelia</name>
    <dbReference type="NCBI Taxonomy" id="43137"/>
    <lineage>
        <taxon>Eukaryota</taxon>
        <taxon>Sar</taxon>
        <taxon>Alveolata</taxon>
        <taxon>Ciliophora</taxon>
        <taxon>Intramacronucleata</taxon>
        <taxon>Oligohymenophorea</taxon>
        <taxon>Peniculida</taxon>
        <taxon>Parameciidae</taxon>
        <taxon>Paramecium</taxon>
    </lineage>
</organism>
<name>A0A8S1THT0_PAROT</name>
<feature type="transmembrane region" description="Helical" evidence="1">
    <location>
        <begin position="124"/>
        <end position="147"/>
    </location>
</feature>
<dbReference type="OrthoDB" id="307334at2759"/>
<dbReference type="AlphaFoldDB" id="A0A8S1THT0"/>
<keyword evidence="1" id="KW-0472">Membrane</keyword>
<comment type="caution">
    <text evidence="2">The sequence shown here is derived from an EMBL/GenBank/DDBJ whole genome shotgun (WGS) entry which is preliminary data.</text>
</comment>
<evidence type="ECO:0000313" key="2">
    <source>
        <dbReference type="EMBL" id="CAD8153701.1"/>
    </source>
</evidence>
<evidence type="ECO:0008006" key="4">
    <source>
        <dbReference type="Google" id="ProtNLM"/>
    </source>
</evidence>
<protein>
    <recommendedName>
        <fullName evidence="4">Transmembrane protein</fullName>
    </recommendedName>
</protein>
<gene>
    <name evidence="2" type="ORF">POCTA_138.1.T0280141</name>
</gene>
<evidence type="ECO:0000256" key="1">
    <source>
        <dbReference type="SAM" id="Phobius"/>
    </source>
</evidence>